<feature type="transmembrane region" description="Helical" evidence="19">
    <location>
        <begin position="95"/>
        <end position="120"/>
    </location>
</feature>
<keyword evidence="3" id="KW-1003">Cell membrane</keyword>
<proteinExistence type="inferred from homology"/>
<feature type="transmembrane region" description="Helical" evidence="19">
    <location>
        <begin position="55"/>
        <end position="74"/>
    </location>
</feature>
<comment type="similarity">
    <text evidence="2">Belongs to the bacterial diacylglycerol kinase family.</text>
</comment>
<keyword evidence="10 19" id="KW-1133">Transmembrane helix</keyword>
<dbReference type="AlphaFoldDB" id="A0A940DLJ4"/>
<feature type="binding site" evidence="17">
    <location>
        <begin position="93"/>
        <end position="94"/>
    </location>
    <ligand>
        <name>ATP</name>
        <dbReference type="ChEBI" id="CHEBI:30616"/>
    </ligand>
</feature>
<dbReference type="InterPro" id="IPR000829">
    <property type="entry name" value="DAGK"/>
</dbReference>
<feature type="binding site" evidence="18">
    <location>
        <position position="75"/>
    </location>
    <ligand>
        <name>a divalent metal cation</name>
        <dbReference type="ChEBI" id="CHEBI:60240"/>
    </ligand>
</feature>
<feature type="binding site" evidence="16">
    <location>
        <position position="68"/>
    </location>
    <ligand>
        <name>substrate</name>
    </ligand>
</feature>
<feature type="transmembrane region" description="Helical" evidence="19">
    <location>
        <begin position="32"/>
        <end position="49"/>
    </location>
</feature>
<evidence type="ECO:0000313" key="20">
    <source>
        <dbReference type="EMBL" id="MBO8440755.1"/>
    </source>
</evidence>
<comment type="subcellular location">
    <subcellularLocation>
        <location evidence="1">Cell membrane</location>
        <topology evidence="1">Multi-pass membrane protein</topology>
    </subcellularLocation>
</comment>
<keyword evidence="6 19" id="KW-0812">Transmembrane</keyword>
<evidence type="ECO:0000256" key="13">
    <source>
        <dbReference type="ARBA" id="ARBA00023209"/>
    </source>
</evidence>
<evidence type="ECO:0000256" key="6">
    <source>
        <dbReference type="ARBA" id="ARBA00022692"/>
    </source>
</evidence>
<evidence type="ECO:0000256" key="2">
    <source>
        <dbReference type="ARBA" id="ARBA00005967"/>
    </source>
</evidence>
<dbReference type="CDD" id="cd14265">
    <property type="entry name" value="UDPK_IM_like"/>
    <property type="match status" value="1"/>
</dbReference>
<keyword evidence="4" id="KW-0444">Lipid biosynthesis</keyword>
<evidence type="ECO:0000256" key="16">
    <source>
        <dbReference type="PIRSR" id="PIRSR600829-2"/>
    </source>
</evidence>
<keyword evidence="13" id="KW-0594">Phospholipid biosynthesis</keyword>
<evidence type="ECO:0000256" key="8">
    <source>
        <dbReference type="ARBA" id="ARBA00022777"/>
    </source>
</evidence>
<dbReference type="GO" id="GO:0005524">
    <property type="term" value="F:ATP binding"/>
    <property type="evidence" value="ECO:0007669"/>
    <property type="project" value="UniProtKB-KW"/>
</dbReference>
<feature type="binding site" evidence="18">
    <location>
        <position position="27"/>
    </location>
    <ligand>
        <name>a divalent metal cation</name>
        <dbReference type="ChEBI" id="CHEBI:60240"/>
    </ligand>
</feature>
<keyword evidence="11" id="KW-0443">Lipid metabolism</keyword>
<comment type="cofactor">
    <cofactor evidence="18">
        <name>Mg(2+)</name>
        <dbReference type="ChEBI" id="CHEBI:18420"/>
    </cofactor>
    <text evidence="18">Mn(2+), Zn(2+), Cd(2+) and Co(2+) support activity to lesser extents.</text>
</comment>
<evidence type="ECO:0000256" key="19">
    <source>
        <dbReference type="SAM" id="Phobius"/>
    </source>
</evidence>
<feature type="binding site" evidence="17">
    <location>
        <position position="75"/>
    </location>
    <ligand>
        <name>ATP</name>
        <dbReference type="ChEBI" id="CHEBI:30616"/>
    </ligand>
</feature>
<gene>
    <name evidence="20" type="ORF">IAC51_08930</name>
</gene>
<evidence type="ECO:0000313" key="21">
    <source>
        <dbReference type="Proteomes" id="UP000712007"/>
    </source>
</evidence>
<evidence type="ECO:0000256" key="12">
    <source>
        <dbReference type="ARBA" id="ARBA00023136"/>
    </source>
</evidence>
<evidence type="ECO:0000256" key="17">
    <source>
        <dbReference type="PIRSR" id="PIRSR600829-3"/>
    </source>
</evidence>
<evidence type="ECO:0000256" key="14">
    <source>
        <dbReference type="ARBA" id="ARBA00023264"/>
    </source>
</evidence>
<dbReference type="GO" id="GO:0016301">
    <property type="term" value="F:kinase activity"/>
    <property type="evidence" value="ECO:0007669"/>
    <property type="project" value="UniProtKB-KW"/>
</dbReference>
<keyword evidence="18" id="KW-0460">Magnesium</keyword>
<evidence type="ECO:0000256" key="18">
    <source>
        <dbReference type="PIRSR" id="PIRSR600829-4"/>
    </source>
</evidence>
<dbReference type="Proteomes" id="UP000712007">
    <property type="component" value="Unassembled WGS sequence"/>
</dbReference>
<keyword evidence="5" id="KW-0808">Transferase</keyword>
<keyword evidence="7 17" id="KW-0547">Nucleotide-binding</keyword>
<dbReference type="PANTHER" id="PTHR34299">
    <property type="entry name" value="DIACYLGLYCEROL KINASE"/>
    <property type="match status" value="1"/>
</dbReference>
<dbReference type="GO" id="GO:0046872">
    <property type="term" value="F:metal ion binding"/>
    <property type="evidence" value="ECO:0007669"/>
    <property type="project" value="UniProtKB-KW"/>
</dbReference>
<accession>A0A940DLJ4</accession>
<keyword evidence="14" id="KW-1208">Phospholipid metabolism</keyword>
<reference evidence="20" key="2">
    <citation type="journal article" date="2021" name="PeerJ">
        <title>Extensive microbial diversity within the chicken gut microbiome revealed by metagenomics and culture.</title>
        <authorList>
            <person name="Gilroy R."/>
            <person name="Ravi A."/>
            <person name="Getino M."/>
            <person name="Pursley I."/>
            <person name="Horton D.L."/>
            <person name="Alikhan N.F."/>
            <person name="Baker D."/>
            <person name="Gharbi K."/>
            <person name="Hall N."/>
            <person name="Watson M."/>
            <person name="Adriaenssens E.M."/>
            <person name="Foster-Nyarko E."/>
            <person name="Jarju S."/>
            <person name="Secka A."/>
            <person name="Antonio M."/>
            <person name="Oren A."/>
            <person name="Chaudhuri R.R."/>
            <person name="La Ragione R."/>
            <person name="Hildebrand F."/>
            <person name="Pallen M.J."/>
        </authorList>
    </citation>
    <scope>NUCLEOTIDE SEQUENCE</scope>
    <source>
        <strain evidence="20">3924</strain>
    </source>
</reference>
<comment type="caution">
    <text evidence="20">The sequence shown here is derived from an EMBL/GenBank/DDBJ whole genome shotgun (WGS) entry which is preliminary data.</text>
</comment>
<evidence type="ECO:0000256" key="5">
    <source>
        <dbReference type="ARBA" id="ARBA00022679"/>
    </source>
</evidence>
<evidence type="ECO:0000256" key="3">
    <source>
        <dbReference type="ARBA" id="ARBA00022475"/>
    </source>
</evidence>
<feature type="binding site" evidence="17">
    <location>
        <position position="15"/>
    </location>
    <ligand>
        <name>ATP</name>
        <dbReference type="ChEBI" id="CHEBI:30616"/>
    </ligand>
</feature>
<feature type="binding site" evidence="17">
    <location>
        <position position="27"/>
    </location>
    <ligand>
        <name>ATP</name>
        <dbReference type="ChEBI" id="CHEBI:30616"/>
    </ligand>
</feature>
<sequence length="127" mass="14248">MRKKFREGFWRGFTYAFNGIAYALKHERNMKIHFAFTVLVIIAGLLFNISKTEWIATLICISAVICAEMANSAIELLSDRITTEHDETIKRAKDISAGMVLIAATISATIGVIIFLPYFIKLISTCL</sequence>
<name>A0A940DLJ4_9BACT</name>
<evidence type="ECO:0000256" key="9">
    <source>
        <dbReference type="ARBA" id="ARBA00022840"/>
    </source>
</evidence>
<dbReference type="GO" id="GO:0005886">
    <property type="term" value="C:plasma membrane"/>
    <property type="evidence" value="ECO:0007669"/>
    <property type="project" value="UniProtKB-SubCell"/>
</dbReference>
<keyword evidence="12 19" id="KW-0472">Membrane</keyword>
<dbReference type="Pfam" id="PF01219">
    <property type="entry name" value="DAGK_prokar"/>
    <property type="match status" value="1"/>
</dbReference>
<dbReference type="GO" id="GO:0008654">
    <property type="term" value="P:phospholipid biosynthetic process"/>
    <property type="evidence" value="ECO:0007669"/>
    <property type="project" value="UniProtKB-KW"/>
</dbReference>
<dbReference type="EMBL" id="JADIMV010000152">
    <property type="protein sequence ID" value="MBO8440755.1"/>
    <property type="molecule type" value="Genomic_DNA"/>
</dbReference>
<dbReference type="PANTHER" id="PTHR34299:SF1">
    <property type="entry name" value="DIACYLGLYCEROL KINASE"/>
    <property type="match status" value="1"/>
</dbReference>
<keyword evidence="9 17" id="KW-0067">ATP-binding</keyword>
<dbReference type="InterPro" id="IPR033717">
    <property type="entry name" value="UDPK"/>
</dbReference>
<evidence type="ECO:0000256" key="4">
    <source>
        <dbReference type="ARBA" id="ARBA00022516"/>
    </source>
</evidence>
<evidence type="ECO:0000256" key="15">
    <source>
        <dbReference type="PIRSR" id="PIRSR600829-1"/>
    </source>
</evidence>
<protein>
    <submittedName>
        <fullName evidence="20">Diacylglycerol kinase family protein</fullName>
    </submittedName>
</protein>
<keyword evidence="8 20" id="KW-0418">Kinase</keyword>
<dbReference type="Gene3D" id="1.10.287.3610">
    <property type="match status" value="1"/>
</dbReference>
<evidence type="ECO:0000256" key="1">
    <source>
        <dbReference type="ARBA" id="ARBA00004651"/>
    </source>
</evidence>
<reference evidence="20" key="1">
    <citation type="submission" date="2020-10" db="EMBL/GenBank/DDBJ databases">
        <authorList>
            <person name="Gilroy R."/>
        </authorList>
    </citation>
    <scope>NUCLEOTIDE SEQUENCE</scope>
    <source>
        <strain evidence="20">3924</strain>
    </source>
</reference>
<dbReference type="InterPro" id="IPR036945">
    <property type="entry name" value="DAGK_sf"/>
</dbReference>
<organism evidence="20 21">
    <name type="scientific">Candidatus Aphodosoma intestinipullorum</name>
    <dbReference type="NCBI Taxonomy" id="2840674"/>
    <lineage>
        <taxon>Bacteria</taxon>
        <taxon>Pseudomonadati</taxon>
        <taxon>Bacteroidota</taxon>
        <taxon>Bacteroidia</taxon>
        <taxon>Bacteroidales</taxon>
        <taxon>Candidatus Aphodosoma</taxon>
    </lineage>
</organism>
<feature type="active site" description="Proton acceptor" evidence="15">
    <location>
        <position position="68"/>
    </location>
</feature>
<keyword evidence="18" id="KW-0479">Metal-binding</keyword>
<evidence type="ECO:0000256" key="11">
    <source>
        <dbReference type="ARBA" id="ARBA00023098"/>
    </source>
</evidence>
<evidence type="ECO:0000256" key="10">
    <source>
        <dbReference type="ARBA" id="ARBA00022989"/>
    </source>
</evidence>
<evidence type="ECO:0000256" key="7">
    <source>
        <dbReference type="ARBA" id="ARBA00022741"/>
    </source>
</evidence>